<evidence type="ECO:0000313" key="4">
    <source>
        <dbReference type="Proteomes" id="UP000051888"/>
    </source>
</evidence>
<dbReference type="Pfam" id="PF25250">
    <property type="entry name" value="DUF7852"/>
    <property type="match status" value="1"/>
</dbReference>
<feature type="region of interest" description="Disordered" evidence="1">
    <location>
        <begin position="1"/>
        <end position="27"/>
    </location>
</feature>
<evidence type="ECO:0000313" key="3">
    <source>
        <dbReference type="EMBL" id="KQL52784.1"/>
    </source>
</evidence>
<proteinExistence type="predicted"/>
<protein>
    <recommendedName>
        <fullName evidence="2">DUF7852 domain-containing protein</fullName>
    </recommendedName>
</protein>
<dbReference type="RefSeq" id="WP_055738490.1">
    <property type="nucleotide sequence ID" value="NZ_JAAIWL010000015.1"/>
</dbReference>
<comment type="caution">
    <text evidence="3">The sequence shown here is derived from an EMBL/GenBank/DDBJ whole genome shotgun (WGS) entry which is preliminary data.</text>
</comment>
<organism evidence="3 4">
    <name type="scientific">Heyndrickxia shackletonii</name>
    <dbReference type="NCBI Taxonomy" id="157838"/>
    <lineage>
        <taxon>Bacteria</taxon>
        <taxon>Bacillati</taxon>
        <taxon>Bacillota</taxon>
        <taxon>Bacilli</taxon>
        <taxon>Bacillales</taxon>
        <taxon>Bacillaceae</taxon>
        <taxon>Heyndrickxia</taxon>
    </lineage>
</organism>
<evidence type="ECO:0000256" key="1">
    <source>
        <dbReference type="SAM" id="MobiDB-lite"/>
    </source>
</evidence>
<dbReference type="InterPro" id="IPR057174">
    <property type="entry name" value="DUF7852"/>
</dbReference>
<dbReference type="EMBL" id="LJJC01000004">
    <property type="protein sequence ID" value="KQL52784.1"/>
    <property type="molecule type" value="Genomic_DNA"/>
</dbReference>
<feature type="domain" description="DUF7852" evidence="2">
    <location>
        <begin position="14"/>
        <end position="84"/>
    </location>
</feature>
<reference evidence="3 4" key="1">
    <citation type="submission" date="2015-09" db="EMBL/GenBank/DDBJ databases">
        <title>Genome sequencing project for genomic taxonomy and phylogenomics of Bacillus-like bacteria.</title>
        <authorList>
            <person name="Liu B."/>
            <person name="Wang J."/>
            <person name="Zhu Y."/>
            <person name="Liu G."/>
            <person name="Chen Q."/>
            <person name="Chen Z."/>
            <person name="Lan J."/>
            <person name="Che J."/>
            <person name="Ge C."/>
            <person name="Shi H."/>
            <person name="Pan Z."/>
            <person name="Liu X."/>
        </authorList>
    </citation>
    <scope>NUCLEOTIDE SEQUENCE [LARGE SCALE GENOMIC DNA]</scope>
    <source>
        <strain evidence="3 4">LMG 18435</strain>
    </source>
</reference>
<dbReference type="PATRIC" id="fig|157838.3.peg.914"/>
<dbReference type="STRING" id="157838.AN964_04115"/>
<dbReference type="AlphaFoldDB" id="A0A0Q3TFB0"/>
<dbReference type="NCBIfam" id="NF045794">
    <property type="entry name" value="CsxC_fam"/>
    <property type="match status" value="1"/>
</dbReference>
<name>A0A0Q3TFB0_9BACI</name>
<feature type="compositionally biased region" description="Basic residues" evidence="1">
    <location>
        <begin position="1"/>
        <end position="14"/>
    </location>
</feature>
<sequence>MSRYKSKGSHKKVVKSSVQQEASNRPVEPRVINSHPYMKVPVVLGEQTVQIDLDSVIEFPEPVLEIKRIKKNLKLVQCRLLLPTNKLFLKGFVRKNIQYATPKRGGKDYVSSAIHSLTVDVPFQVVTRIDLISEPDFRSTPPEKEFNYFRSSHLPKGFSQKEHLLSGDFTEHNQISEEILNELPYCELLSSRFIEYDEVLDREMGIVKGHSGKRMSAPFEEGTFRKIEEKMVVEITFKVLQNQQVLLHNYNKKDEDDWESS</sequence>
<dbReference type="Proteomes" id="UP000051888">
    <property type="component" value="Unassembled WGS sequence"/>
</dbReference>
<dbReference type="InterPro" id="IPR054845">
    <property type="entry name" value="Exosporium_prot_C"/>
</dbReference>
<gene>
    <name evidence="3" type="ORF">AN964_04115</name>
</gene>
<keyword evidence="4" id="KW-1185">Reference proteome</keyword>
<evidence type="ECO:0000259" key="2">
    <source>
        <dbReference type="Pfam" id="PF25250"/>
    </source>
</evidence>
<accession>A0A0Q3TFB0</accession>